<gene>
    <name evidence="12" type="ORF">GPM918_LOCUS22269</name>
    <name evidence="13" type="ORF">SRO942_LOCUS22267</name>
</gene>
<name>A0A814UEW7_9BILA</name>
<dbReference type="OrthoDB" id="9988981at2759"/>
<dbReference type="InterPro" id="IPR018123">
    <property type="entry name" value="WWE-dom_subgr"/>
</dbReference>
<feature type="domain" description="WWE" evidence="11">
    <location>
        <begin position="28"/>
        <end position="105"/>
    </location>
</feature>
<dbReference type="PROSITE" id="PS51996">
    <property type="entry name" value="TR_MART"/>
    <property type="match status" value="1"/>
</dbReference>
<accession>A0A814UEW7</accession>
<dbReference type="GO" id="GO:0090729">
    <property type="term" value="F:toxin activity"/>
    <property type="evidence" value="ECO:0007669"/>
    <property type="project" value="UniProtKB-KW"/>
</dbReference>
<dbReference type="Pfam" id="PF02825">
    <property type="entry name" value="WWE"/>
    <property type="match status" value="1"/>
</dbReference>
<evidence type="ECO:0000256" key="1">
    <source>
        <dbReference type="ARBA" id="ARBA00004613"/>
    </source>
</evidence>
<dbReference type="InterPro" id="IPR037197">
    <property type="entry name" value="WWE_dom_sf"/>
</dbReference>
<comment type="caution">
    <text evidence="12">The sequence shown here is derived from an EMBL/GenBank/DDBJ whole genome shotgun (WGS) entry which is preliminary data.</text>
</comment>
<evidence type="ECO:0000256" key="10">
    <source>
        <dbReference type="RuleBase" id="RU361228"/>
    </source>
</evidence>
<evidence type="ECO:0000256" key="4">
    <source>
        <dbReference type="ARBA" id="ARBA00022656"/>
    </source>
</evidence>
<dbReference type="EMBL" id="CAJOBC010007571">
    <property type="protein sequence ID" value="CAF3936528.1"/>
    <property type="molecule type" value="Genomic_DNA"/>
</dbReference>
<organism evidence="12 14">
    <name type="scientific">Didymodactylos carnosus</name>
    <dbReference type="NCBI Taxonomy" id="1234261"/>
    <lineage>
        <taxon>Eukaryota</taxon>
        <taxon>Metazoa</taxon>
        <taxon>Spiralia</taxon>
        <taxon>Gnathifera</taxon>
        <taxon>Rotifera</taxon>
        <taxon>Eurotatoria</taxon>
        <taxon>Bdelloidea</taxon>
        <taxon>Philodinida</taxon>
        <taxon>Philodinidae</taxon>
        <taxon>Didymodactylos</taxon>
    </lineage>
</organism>
<evidence type="ECO:0000256" key="7">
    <source>
        <dbReference type="ARBA" id="ARBA00022695"/>
    </source>
</evidence>
<evidence type="ECO:0000313" key="14">
    <source>
        <dbReference type="Proteomes" id="UP000663829"/>
    </source>
</evidence>
<evidence type="ECO:0000256" key="5">
    <source>
        <dbReference type="ARBA" id="ARBA00022676"/>
    </source>
</evidence>
<comment type="subcellular location">
    <subcellularLocation>
        <location evidence="1">Secreted</location>
    </subcellularLocation>
</comment>
<dbReference type="PROSITE" id="PS50918">
    <property type="entry name" value="WWE"/>
    <property type="match status" value="1"/>
</dbReference>
<evidence type="ECO:0000313" key="12">
    <source>
        <dbReference type="EMBL" id="CAF1172635.1"/>
    </source>
</evidence>
<dbReference type="Proteomes" id="UP000663829">
    <property type="component" value="Unassembled WGS sequence"/>
</dbReference>
<keyword evidence="4" id="KW-0800">Toxin</keyword>
<evidence type="ECO:0000313" key="13">
    <source>
        <dbReference type="EMBL" id="CAF3936528.1"/>
    </source>
</evidence>
<keyword evidence="6 10" id="KW-0808">Transferase</keyword>
<dbReference type="EMBL" id="CAJNOQ010007571">
    <property type="protein sequence ID" value="CAF1172635.1"/>
    <property type="molecule type" value="Genomic_DNA"/>
</dbReference>
<keyword evidence="5 10" id="KW-0328">Glycosyltransferase</keyword>
<evidence type="ECO:0000256" key="6">
    <source>
        <dbReference type="ARBA" id="ARBA00022679"/>
    </source>
</evidence>
<evidence type="ECO:0000256" key="8">
    <source>
        <dbReference type="ARBA" id="ARBA00023026"/>
    </source>
</evidence>
<dbReference type="SMART" id="SM00678">
    <property type="entry name" value="WWE"/>
    <property type="match status" value="1"/>
</dbReference>
<keyword evidence="7" id="KW-0548">Nucleotidyltransferase</keyword>
<dbReference type="Proteomes" id="UP000681722">
    <property type="component" value="Unassembled WGS sequence"/>
</dbReference>
<evidence type="ECO:0000256" key="9">
    <source>
        <dbReference type="ARBA" id="ARBA00047597"/>
    </source>
</evidence>
<comment type="catalytic activity">
    <reaction evidence="9 10">
        <text>L-arginyl-[protein] + NAD(+) = N(omega)-(ADP-D-ribosyl)-L-arginyl-[protein] + nicotinamide + H(+)</text>
        <dbReference type="Rhea" id="RHEA:19149"/>
        <dbReference type="Rhea" id="RHEA-COMP:10532"/>
        <dbReference type="Rhea" id="RHEA-COMP:15087"/>
        <dbReference type="ChEBI" id="CHEBI:15378"/>
        <dbReference type="ChEBI" id="CHEBI:17154"/>
        <dbReference type="ChEBI" id="CHEBI:29965"/>
        <dbReference type="ChEBI" id="CHEBI:57540"/>
        <dbReference type="ChEBI" id="CHEBI:142554"/>
        <dbReference type="EC" id="2.4.2.31"/>
    </reaction>
</comment>
<dbReference type="Pfam" id="PF01129">
    <property type="entry name" value="ART"/>
    <property type="match status" value="1"/>
</dbReference>
<sequence length="379" mass="44280">MGCTSPTCVYVTNETQPVHSLVETNFCLLSAPVLQRSRNFQWYWNSTKDQEQWQKYTDVENEFIEDAYNEKVTTEVEIDGNCIIDFEHLVQYKKNDLHKQFRIKRVQLDRNRTNVHLRQARFVTPVMLAAACTPLVLQKDPLPKQYWKLELENKIKTMADLAEDAALGIIKEGAALGKVHEARWLAKQLFTVKHFGNDVKAQYSRVPREIGETCVYLYTKESFWYKSVNGLFRKPETVTIDQLKTYGPFCHLMHWYLKKNHTTDSVTTVYRGLNLNDEQRQEFTKANIKFTSFTSATKTRGNAEHFGNTLLIIHLNVEDQFNEAEDVICGADISALSDFPDEEEFLIWPGSDFRFVKEEYDRAKEKYVIYLESSRNDYI</sequence>
<dbReference type="EC" id="2.4.2.31" evidence="10"/>
<dbReference type="GO" id="GO:0005576">
    <property type="term" value="C:extracellular region"/>
    <property type="evidence" value="ECO:0007669"/>
    <property type="project" value="UniProtKB-SubCell"/>
</dbReference>
<dbReference type="PANTHER" id="PTHR10339">
    <property type="entry name" value="ADP-RIBOSYLTRANSFERASE"/>
    <property type="match status" value="1"/>
</dbReference>
<reference evidence="12" key="1">
    <citation type="submission" date="2021-02" db="EMBL/GenBank/DDBJ databases">
        <authorList>
            <person name="Nowell W R."/>
        </authorList>
    </citation>
    <scope>NUCLEOTIDE SEQUENCE</scope>
</reference>
<evidence type="ECO:0000259" key="11">
    <source>
        <dbReference type="PROSITE" id="PS50918"/>
    </source>
</evidence>
<keyword evidence="8" id="KW-0843">Virulence</keyword>
<keyword evidence="10" id="KW-0521">NADP</keyword>
<keyword evidence="14" id="KW-1185">Reference proteome</keyword>
<keyword evidence="10" id="KW-0520">NAD</keyword>
<comment type="similarity">
    <text evidence="2 10">Belongs to the Arg-specific ADP-ribosyltransferase family.</text>
</comment>
<dbReference type="InterPro" id="IPR050999">
    <property type="entry name" value="ADP-ribosyltransferase_ARG"/>
</dbReference>
<dbReference type="InterPro" id="IPR000768">
    <property type="entry name" value="ART"/>
</dbReference>
<dbReference type="GO" id="GO:0016779">
    <property type="term" value="F:nucleotidyltransferase activity"/>
    <property type="evidence" value="ECO:0007669"/>
    <property type="project" value="UniProtKB-KW"/>
</dbReference>
<evidence type="ECO:0000256" key="2">
    <source>
        <dbReference type="ARBA" id="ARBA00009558"/>
    </source>
</evidence>
<dbReference type="GO" id="GO:0003950">
    <property type="term" value="F:NAD+ poly-ADP-ribosyltransferase activity"/>
    <property type="evidence" value="ECO:0007669"/>
    <property type="project" value="TreeGrafter"/>
</dbReference>
<dbReference type="InterPro" id="IPR004170">
    <property type="entry name" value="WWE_dom"/>
</dbReference>
<proteinExistence type="inferred from homology"/>
<protein>
    <recommendedName>
        <fullName evidence="10">NAD(P)(+)--arginine ADP-ribosyltransferase</fullName>
        <ecNumber evidence="10">2.4.2.31</ecNumber>
    </recommendedName>
    <alternativeName>
        <fullName evidence="10">Mono(ADP-ribosyl)transferase</fullName>
    </alternativeName>
</protein>
<dbReference type="SUPFAM" id="SSF117839">
    <property type="entry name" value="WWE domain"/>
    <property type="match status" value="1"/>
</dbReference>
<dbReference type="SUPFAM" id="SSF56399">
    <property type="entry name" value="ADP-ribosylation"/>
    <property type="match status" value="1"/>
</dbReference>
<keyword evidence="3" id="KW-0964">Secreted</keyword>
<dbReference type="GO" id="GO:0008270">
    <property type="term" value="F:zinc ion binding"/>
    <property type="evidence" value="ECO:0007669"/>
    <property type="project" value="InterPro"/>
</dbReference>
<dbReference type="Gene3D" id="3.30.720.50">
    <property type="match status" value="1"/>
</dbReference>
<dbReference type="Gene3D" id="3.90.176.10">
    <property type="entry name" value="Toxin ADP-ribosyltransferase, Chain A, domain 1"/>
    <property type="match status" value="1"/>
</dbReference>
<evidence type="ECO:0000256" key="3">
    <source>
        <dbReference type="ARBA" id="ARBA00022525"/>
    </source>
</evidence>
<dbReference type="PANTHER" id="PTHR10339:SF25">
    <property type="entry name" value="SECRETED EXOENZYME S"/>
    <property type="match status" value="1"/>
</dbReference>
<dbReference type="AlphaFoldDB" id="A0A814UEW7"/>
<dbReference type="GO" id="GO:0106274">
    <property type="term" value="F:NAD+-protein-arginine ADP-ribosyltransferase activity"/>
    <property type="evidence" value="ECO:0007669"/>
    <property type="project" value="UniProtKB-EC"/>
</dbReference>